<dbReference type="InterPro" id="IPR034294">
    <property type="entry name" value="Aquaporin_transptr"/>
</dbReference>
<keyword evidence="4 7" id="KW-1133">Transmembrane helix</keyword>
<evidence type="ECO:0000256" key="5">
    <source>
        <dbReference type="ARBA" id="ARBA00023136"/>
    </source>
</evidence>
<feature type="transmembrane region" description="Helical" evidence="7">
    <location>
        <begin position="73"/>
        <end position="91"/>
    </location>
</feature>
<dbReference type="InParanoid" id="F4RP10"/>
<evidence type="ECO:0000256" key="2">
    <source>
        <dbReference type="ARBA" id="ARBA00006175"/>
    </source>
</evidence>
<proteinExistence type="inferred from homology"/>
<evidence type="ECO:0008006" key="10">
    <source>
        <dbReference type="Google" id="ProtNLM"/>
    </source>
</evidence>
<dbReference type="OrthoDB" id="3222at2759"/>
<dbReference type="VEuPathDB" id="FungiDB:MELLADRAFT_26257"/>
<dbReference type="Gene3D" id="1.20.1080.10">
    <property type="entry name" value="Glycerol uptake facilitator protein"/>
    <property type="match status" value="1"/>
</dbReference>
<dbReference type="eggNOG" id="KOG0223">
    <property type="taxonomic scope" value="Eukaryota"/>
</dbReference>
<evidence type="ECO:0000256" key="1">
    <source>
        <dbReference type="ARBA" id="ARBA00004141"/>
    </source>
</evidence>
<dbReference type="STRING" id="747676.F4RP10"/>
<dbReference type="KEGG" id="mlr:MELLADRAFT_26257"/>
<evidence type="ECO:0000256" key="7">
    <source>
        <dbReference type="SAM" id="Phobius"/>
    </source>
</evidence>
<dbReference type="PRINTS" id="PR00783">
    <property type="entry name" value="MINTRINSICP"/>
</dbReference>
<dbReference type="HOGENOM" id="CLU_020019_1_4_1"/>
<dbReference type="GO" id="GO:0015250">
    <property type="term" value="F:water channel activity"/>
    <property type="evidence" value="ECO:0007669"/>
    <property type="project" value="TreeGrafter"/>
</dbReference>
<dbReference type="PANTHER" id="PTHR19139:SF199">
    <property type="entry name" value="MIP17260P"/>
    <property type="match status" value="1"/>
</dbReference>
<comment type="subcellular location">
    <subcellularLocation>
        <location evidence="1">Membrane</location>
        <topology evidence="1">Multi-pass membrane protein</topology>
    </subcellularLocation>
</comment>
<dbReference type="GeneID" id="18926952"/>
<accession>F4RP10</accession>
<feature type="non-terminal residue" evidence="8">
    <location>
        <position position="1"/>
    </location>
</feature>
<dbReference type="RefSeq" id="XP_007410798.1">
    <property type="nucleotide sequence ID" value="XM_007410736.1"/>
</dbReference>
<reference evidence="9" key="1">
    <citation type="journal article" date="2011" name="Proc. Natl. Acad. Sci. U.S.A.">
        <title>Obligate biotrophy features unraveled by the genomic analysis of rust fungi.</title>
        <authorList>
            <person name="Duplessis S."/>
            <person name="Cuomo C.A."/>
            <person name="Lin Y.-C."/>
            <person name="Aerts A."/>
            <person name="Tisserant E."/>
            <person name="Veneault-Fourrey C."/>
            <person name="Joly D.L."/>
            <person name="Hacquard S."/>
            <person name="Amselem J."/>
            <person name="Cantarel B.L."/>
            <person name="Chiu R."/>
            <person name="Coutinho P.M."/>
            <person name="Feau N."/>
            <person name="Field M."/>
            <person name="Frey P."/>
            <person name="Gelhaye E."/>
            <person name="Goldberg J."/>
            <person name="Grabherr M.G."/>
            <person name="Kodira C.D."/>
            <person name="Kohler A."/>
            <person name="Kuees U."/>
            <person name="Lindquist E.A."/>
            <person name="Lucas S.M."/>
            <person name="Mago R."/>
            <person name="Mauceli E."/>
            <person name="Morin E."/>
            <person name="Murat C."/>
            <person name="Pangilinan J.L."/>
            <person name="Park R."/>
            <person name="Pearson M."/>
            <person name="Quesneville H."/>
            <person name="Rouhier N."/>
            <person name="Sakthikumar S."/>
            <person name="Salamov A.A."/>
            <person name="Schmutz J."/>
            <person name="Selles B."/>
            <person name="Shapiro H."/>
            <person name="Tanguay P."/>
            <person name="Tuskan G.A."/>
            <person name="Henrissat B."/>
            <person name="Van de Peer Y."/>
            <person name="Rouze P."/>
            <person name="Ellis J.G."/>
            <person name="Dodds P.N."/>
            <person name="Schein J.E."/>
            <person name="Zhong S."/>
            <person name="Hamelin R.C."/>
            <person name="Grigoriev I.V."/>
            <person name="Szabo L.J."/>
            <person name="Martin F."/>
        </authorList>
    </citation>
    <scope>NUCLEOTIDE SEQUENCE [LARGE SCALE GENOMIC DNA]</scope>
    <source>
        <strain evidence="9">98AG31 / pathotype 3-4-7</strain>
    </source>
</reference>
<feature type="transmembrane region" description="Helical" evidence="7">
    <location>
        <begin position="98"/>
        <end position="117"/>
    </location>
</feature>
<dbReference type="InterPro" id="IPR023271">
    <property type="entry name" value="Aquaporin-like"/>
</dbReference>
<sequence>ILAGVGEFVGTTSFLFLALAGAKTATLSVPIAQNPADITTVGLADQTIIYISLSFGLSLIVTAWAFFRITGALFNPAITLALWLIGAISWFRATLLTISQLAGGLAAAGLVALLTPHGTVNTVVLHPAAEVTNAQGLFLEALLTSMLVFVVLMLAAEKHKGTFMAPVGIGLTLFICHLVGVAYTGCGMNPSRALGPSVVARDFGTSHWIYWIGPMIGSLFAVGFYMVLKALKYEEIALNQDSSEPVPGAKLPHQRFVKRINYR</sequence>
<feature type="transmembrane region" description="Helical" evidence="7">
    <location>
        <begin position="137"/>
        <end position="156"/>
    </location>
</feature>
<organism evidence="9">
    <name type="scientific">Melampsora larici-populina (strain 98AG31 / pathotype 3-4-7)</name>
    <name type="common">Poplar leaf rust fungus</name>
    <dbReference type="NCBI Taxonomy" id="747676"/>
    <lineage>
        <taxon>Eukaryota</taxon>
        <taxon>Fungi</taxon>
        <taxon>Dikarya</taxon>
        <taxon>Basidiomycota</taxon>
        <taxon>Pucciniomycotina</taxon>
        <taxon>Pucciniomycetes</taxon>
        <taxon>Pucciniales</taxon>
        <taxon>Melampsoraceae</taxon>
        <taxon>Melampsora</taxon>
    </lineage>
</organism>
<evidence type="ECO:0000313" key="8">
    <source>
        <dbReference type="EMBL" id="EGG05742.1"/>
    </source>
</evidence>
<dbReference type="SUPFAM" id="SSF81338">
    <property type="entry name" value="Aquaporin-like"/>
    <property type="match status" value="1"/>
</dbReference>
<evidence type="ECO:0000256" key="3">
    <source>
        <dbReference type="ARBA" id="ARBA00022692"/>
    </source>
</evidence>
<dbReference type="Pfam" id="PF00230">
    <property type="entry name" value="MIP"/>
    <property type="match status" value="1"/>
</dbReference>
<dbReference type="EMBL" id="GL883111">
    <property type="protein sequence ID" value="EGG05742.1"/>
    <property type="molecule type" value="Genomic_DNA"/>
</dbReference>
<protein>
    <recommendedName>
        <fullName evidence="10">Aquaporin</fullName>
    </recommendedName>
</protein>
<evidence type="ECO:0000256" key="6">
    <source>
        <dbReference type="RuleBase" id="RU000477"/>
    </source>
</evidence>
<name>F4RP10_MELLP</name>
<comment type="similarity">
    <text evidence="2 6">Belongs to the MIP/aquaporin (TC 1.A.8) family.</text>
</comment>
<feature type="transmembrane region" description="Helical" evidence="7">
    <location>
        <begin position="48"/>
        <end position="67"/>
    </location>
</feature>
<dbReference type="Proteomes" id="UP000001072">
    <property type="component" value="Unassembled WGS sequence"/>
</dbReference>
<keyword evidence="9" id="KW-1185">Reference proteome</keyword>
<keyword evidence="3 6" id="KW-0812">Transmembrane</keyword>
<evidence type="ECO:0000256" key="4">
    <source>
        <dbReference type="ARBA" id="ARBA00022989"/>
    </source>
</evidence>
<dbReference type="PANTHER" id="PTHR19139">
    <property type="entry name" value="AQUAPORIN TRANSPORTER"/>
    <property type="match status" value="1"/>
</dbReference>
<gene>
    <name evidence="8" type="ORF">MELLADRAFT_26257</name>
</gene>
<feature type="transmembrane region" description="Helical" evidence="7">
    <location>
        <begin position="163"/>
        <end position="183"/>
    </location>
</feature>
<dbReference type="InterPro" id="IPR000425">
    <property type="entry name" value="MIP"/>
</dbReference>
<evidence type="ECO:0000313" key="9">
    <source>
        <dbReference type="Proteomes" id="UP000001072"/>
    </source>
</evidence>
<feature type="transmembrane region" description="Helical" evidence="7">
    <location>
        <begin position="208"/>
        <end position="228"/>
    </location>
</feature>
<dbReference type="AlphaFoldDB" id="F4RP10"/>
<keyword evidence="5 7" id="KW-0472">Membrane</keyword>
<dbReference type="GO" id="GO:0005886">
    <property type="term" value="C:plasma membrane"/>
    <property type="evidence" value="ECO:0007669"/>
    <property type="project" value="TreeGrafter"/>
</dbReference>
<feature type="non-terminal residue" evidence="8">
    <location>
        <position position="263"/>
    </location>
</feature>
<keyword evidence="6" id="KW-0813">Transport</keyword>